<feature type="region of interest" description="Disordered" evidence="2">
    <location>
        <begin position="1"/>
        <end position="78"/>
    </location>
</feature>
<feature type="region of interest" description="Disordered" evidence="2">
    <location>
        <begin position="544"/>
        <end position="572"/>
    </location>
</feature>
<feature type="coiled-coil region" evidence="1">
    <location>
        <begin position="184"/>
        <end position="243"/>
    </location>
</feature>
<evidence type="ECO:0000256" key="1">
    <source>
        <dbReference type="SAM" id="Coils"/>
    </source>
</evidence>
<feature type="region of interest" description="Disordered" evidence="2">
    <location>
        <begin position="398"/>
        <end position="428"/>
    </location>
</feature>
<dbReference type="AlphaFoldDB" id="A0AA39WPR5"/>
<protein>
    <submittedName>
        <fullName evidence="3">Uncharacterized protein</fullName>
    </submittedName>
</protein>
<reference evidence="3" key="1">
    <citation type="submission" date="2023-06" db="EMBL/GenBank/DDBJ databases">
        <title>Genome-scale phylogeny and comparative genomics of the fungal order Sordariales.</title>
        <authorList>
            <consortium name="Lawrence Berkeley National Laboratory"/>
            <person name="Hensen N."/>
            <person name="Bonometti L."/>
            <person name="Westerberg I."/>
            <person name="Brannstrom I.O."/>
            <person name="Guillou S."/>
            <person name="Cros-Aarteil S."/>
            <person name="Calhoun S."/>
            <person name="Haridas S."/>
            <person name="Kuo A."/>
            <person name="Mondo S."/>
            <person name="Pangilinan J."/>
            <person name="Riley R."/>
            <person name="Labutti K."/>
            <person name="Andreopoulos B."/>
            <person name="Lipzen A."/>
            <person name="Chen C."/>
            <person name="Yanf M."/>
            <person name="Daum C."/>
            <person name="Ng V."/>
            <person name="Clum A."/>
            <person name="Steindorff A."/>
            <person name="Ohm R."/>
            <person name="Martin F."/>
            <person name="Silar P."/>
            <person name="Natvig D."/>
            <person name="Lalanne C."/>
            <person name="Gautier V."/>
            <person name="Ament-Velasquez S.L."/>
            <person name="Kruys A."/>
            <person name="Hutchinson M.I."/>
            <person name="Powell A.J."/>
            <person name="Barry K."/>
            <person name="Miller A.N."/>
            <person name="Grigoriev I.V."/>
            <person name="Debuchy R."/>
            <person name="Gladieux P."/>
            <person name="Thoren M.H."/>
            <person name="Johannesson H."/>
        </authorList>
    </citation>
    <scope>NUCLEOTIDE SEQUENCE</scope>
    <source>
        <strain evidence="3">CBS 606.72</strain>
    </source>
</reference>
<sequence length="645" mass="69558">MAGLSWLPGFPPLSRVQQQQQQKLTANPSPWTDTATRASSNTLATPPPTTDAIPRSPSATANPKPKSPASVPEHSPLRPKAVHRMSSFLGLGRSSSASPPPEMGRSSGTIGGGGYRARQLDWEQVGEEEERREERAPERLDTWYNPNLMQMMETVQTVMMTRKDITTGLPAVYNSYILCMIEGIGKMTRHLRKKEEELEELKGLREKELEEFRGISEDWIKREKDYKAEIKRLELIMARESSEGVASVALARHGSLVNRSDSKRFQAQVKRLSDSRDQAGGFASDFEREGNEFGPNETTRHPRSVDTIWQGPISNSDELLSREVAKKEKKTSRFLQDQGKVPNPQARLRGSASSQRSFATENPDQKSTDKPLVPKVAIRAALQPGRLHRDFSGAFESRQGPLADQLESSSSGDGGVQDGRTLPVDSVDNFQRSFGEGSSVILSAGLQTIQLPISPEILVGSSTKTKQKQTVFLSRASHQGDGDAGDDESLEASTPVRTATQISSPKPSPASSDVSTAKTGLGVSNQQSSARVAGSTLIGMMETTAIRPQRPNMLPTAGPDQEPSLTAATPIASSTSSGSVIWLGSQEGRLTQDPTAGSLLSRKQSPNGLDEGKGAALCAVSKSDCQGISISQLESTADECGAALV</sequence>
<feature type="compositionally biased region" description="Polar residues" evidence="2">
    <location>
        <begin position="491"/>
        <end position="530"/>
    </location>
</feature>
<dbReference type="Proteomes" id="UP001175000">
    <property type="component" value="Unassembled WGS sequence"/>
</dbReference>
<feature type="region of interest" description="Disordered" evidence="2">
    <location>
        <begin position="268"/>
        <end position="312"/>
    </location>
</feature>
<dbReference type="EMBL" id="JAULSU010000004">
    <property type="protein sequence ID" value="KAK0619323.1"/>
    <property type="molecule type" value="Genomic_DNA"/>
</dbReference>
<evidence type="ECO:0000313" key="3">
    <source>
        <dbReference type="EMBL" id="KAK0619323.1"/>
    </source>
</evidence>
<proteinExistence type="predicted"/>
<feature type="region of interest" description="Disordered" evidence="2">
    <location>
        <begin position="476"/>
        <end position="532"/>
    </location>
</feature>
<feature type="region of interest" description="Disordered" evidence="2">
    <location>
        <begin position="90"/>
        <end position="137"/>
    </location>
</feature>
<feature type="compositionally biased region" description="Polar residues" evidence="2">
    <location>
        <begin position="351"/>
        <end position="362"/>
    </location>
</feature>
<gene>
    <name evidence="3" type="ORF">B0T14DRAFT_566197</name>
</gene>
<comment type="caution">
    <text evidence="3">The sequence shown here is derived from an EMBL/GenBank/DDBJ whole genome shotgun (WGS) entry which is preliminary data.</text>
</comment>
<evidence type="ECO:0000313" key="4">
    <source>
        <dbReference type="Proteomes" id="UP001175000"/>
    </source>
</evidence>
<evidence type="ECO:0000256" key="2">
    <source>
        <dbReference type="SAM" id="MobiDB-lite"/>
    </source>
</evidence>
<organism evidence="3 4">
    <name type="scientific">Immersiella caudata</name>
    <dbReference type="NCBI Taxonomy" id="314043"/>
    <lineage>
        <taxon>Eukaryota</taxon>
        <taxon>Fungi</taxon>
        <taxon>Dikarya</taxon>
        <taxon>Ascomycota</taxon>
        <taxon>Pezizomycotina</taxon>
        <taxon>Sordariomycetes</taxon>
        <taxon>Sordariomycetidae</taxon>
        <taxon>Sordariales</taxon>
        <taxon>Lasiosphaeriaceae</taxon>
        <taxon>Immersiella</taxon>
    </lineage>
</organism>
<accession>A0AA39WPR5</accession>
<keyword evidence="4" id="KW-1185">Reference proteome</keyword>
<keyword evidence="1" id="KW-0175">Coiled coil</keyword>
<feature type="compositionally biased region" description="Polar residues" evidence="2">
    <location>
        <begin position="23"/>
        <end position="44"/>
    </location>
</feature>
<name>A0AA39WPR5_9PEZI</name>
<feature type="region of interest" description="Disordered" evidence="2">
    <location>
        <begin position="324"/>
        <end position="374"/>
    </location>
</feature>